<dbReference type="InterPro" id="IPR000782">
    <property type="entry name" value="FAS1_domain"/>
</dbReference>
<comment type="caution">
    <text evidence="9">The sequence shown here is derived from an EMBL/GenBank/DDBJ whole genome shotgun (WGS) entry which is preliminary data.</text>
</comment>
<feature type="transmembrane region" description="Helical" evidence="5">
    <location>
        <begin position="252"/>
        <end position="270"/>
    </location>
</feature>
<reference evidence="9 10" key="1">
    <citation type="submission" date="2024-07" db="EMBL/GenBank/DDBJ databases">
        <title>Section-level genome sequencing and comparative genomics of Aspergillus sections Usti and Cavernicolus.</title>
        <authorList>
            <consortium name="Lawrence Berkeley National Laboratory"/>
            <person name="Nybo J.L."/>
            <person name="Vesth T.C."/>
            <person name="Theobald S."/>
            <person name="Frisvad J.C."/>
            <person name="Larsen T.O."/>
            <person name="Kjaerboelling I."/>
            <person name="Rothschild-Mancinelli K."/>
            <person name="Lyhne E.K."/>
            <person name="Kogle M.E."/>
            <person name="Barry K."/>
            <person name="Clum A."/>
            <person name="Na H."/>
            <person name="Ledsgaard L."/>
            <person name="Lin J."/>
            <person name="Lipzen A."/>
            <person name="Kuo A."/>
            <person name="Riley R."/>
            <person name="Mondo S."/>
            <person name="LaButti K."/>
            <person name="Haridas S."/>
            <person name="Pangalinan J."/>
            <person name="Salamov A.A."/>
            <person name="Simmons B.A."/>
            <person name="Magnuson J.K."/>
            <person name="Chen J."/>
            <person name="Drula E."/>
            <person name="Henrissat B."/>
            <person name="Wiebenga A."/>
            <person name="Lubbers R.J."/>
            <person name="Gomes A.C."/>
            <person name="Makela M.R."/>
            <person name="Stajich J."/>
            <person name="Grigoriev I.V."/>
            <person name="Mortensen U.H."/>
            <person name="De vries R.P."/>
            <person name="Baker S.E."/>
            <person name="Andersen M.R."/>
        </authorList>
    </citation>
    <scope>NUCLEOTIDE SEQUENCE [LARGE SCALE GENOMIC DNA]</scope>
    <source>
        <strain evidence="9 10">CBS 600.67</strain>
    </source>
</reference>
<evidence type="ECO:0000256" key="5">
    <source>
        <dbReference type="RuleBase" id="RU362022"/>
    </source>
</evidence>
<evidence type="ECO:0000256" key="3">
    <source>
        <dbReference type="ARBA" id="ARBA00022989"/>
    </source>
</evidence>
<dbReference type="SUPFAM" id="SSF82153">
    <property type="entry name" value="FAS1 domain"/>
    <property type="match status" value="1"/>
</dbReference>
<keyword evidence="5" id="KW-0256">Endoplasmic reticulum</keyword>
<evidence type="ECO:0000256" key="6">
    <source>
        <dbReference type="SAM" id="MobiDB-lite"/>
    </source>
</evidence>
<keyword evidence="5" id="KW-0808">Transferase</keyword>
<accession>A0ABR4IUP1</accession>
<keyword evidence="4 5" id="KW-0472">Membrane</keyword>
<comment type="similarity">
    <text evidence="5">Belongs to the class VI-like SAM-binding methyltransferase superfamily. Isoprenylcysteine carboxyl methyltransferase family.</text>
</comment>
<evidence type="ECO:0000313" key="10">
    <source>
        <dbReference type="Proteomes" id="UP001610335"/>
    </source>
</evidence>
<dbReference type="InterPro" id="IPR007269">
    <property type="entry name" value="ICMT_MeTrfase"/>
</dbReference>
<protein>
    <recommendedName>
        <fullName evidence="5">Protein-S-isoprenylcysteine O-methyltransferase</fullName>
        <ecNumber evidence="5">2.1.1.100</ecNumber>
    </recommendedName>
</protein>
<comment type="subcellular location">
    <subcellularLocation>
        <location evidence="5">Endoplasmic reticulum membrane</location>
        <topology evidence="5">Multi-pass membrane protein</topology>
    </subcellularLocation>
    <subcellularLocation>
        <location evidence="1">Membrane</location>
        <topology evidence="1">Multi-pass membrane protein</topology>
    </subcellularLocation>
</comment>
<feature type="transmembrane region" description="Helical" evidence="5">
    <location>
        <begin position="197"/>
        <end position="221"/>
    </location>
</feature>
<dbReference type="PANTHER" id="PTHR12714:SF9">
    <property type="entry name" value="PROTEIN-S-ISOPRENYLCYSTEINE O-METHYLTRANSFERASE"/>
    <property type="match status" value="1"/>
</dbReference>
<feature type="domain" description="FAS1" evidence="8">
    <location>
        <begin position="38"/>
        <end position="113"/>
    </location>
</feature>
<feature type="transmembrane region" description="Helical" evidence="5">
    <location>
        <begin position="282"/>
        <end position="305"/>
    </location>
</feature>
<dbReference type="InterPro" id="IPR036378">
    <property type="entry name" value="FAS1_dom_sf"/>
</dbReference>
<dbReference type="Proteomes" id="UP001610335">
    <property type="component" value="Unassembled WGS sequence"/>
</dbReference>
<comment type="catalytic activity">
    <reaction evidence="5">
        <text>[protein]-C-terminal S-[(2E,6E)-farnesyl]-L-cysteine + S-adenosyl-L-methionine = [protein]-C-terminal S-[(2E,6E)-farnesyl]-L-cysteine methyl ester + S-adenosyl-L-homocysteine</text>
        <dbReference type="Rhea" id="RHEA:21672"/>
        <dbReference type="Rhea" id="RHEA-COMP:12125"/>
        <dbReference type="Rhea" id="RHEA-COMP:12126"/>
        <dbReference type="ChEBI" id="CHEBI:57856"/>
        <dbReference type="ChEBI" id="CHEBI:59789"/>
        <dbReference type="ChEBI" id="CHEBI:90510"/>
        <dbReference type="ChEBI" id="CHEBI:90511"/>
        <dbReference type="EC" id="2.1.1.100"/>
    </reaction>
</comment>
<evidence type="ECO:0000256" key="2">
    <source>
        <dbReference type="ARBA" id="ARBA00022692"/>
    </source>
</evidence>
<keyword evidence="5" id="KW-0949">S-adenosyl-L-methionine</keyword>
<keyword evidence="3 5" id="KW-1133">Transmembrane helix</keyword>
<evidence type="ECO:0000259" key="8">
    <source>
        <dbReference type="PROSITE" id="PS50213"/>
    </source>
</evidence>
<feature type="region of interest" description="Disordered" evidence="6">
    <location>
        <begin position="113"/>
        <end position="143"/>
    </location>
</feature>
<dbReference type="PROSITE" id="PS50213">
    <property type="entry name" value="FAS1"/>
    <property type="match status" value="1"/>
</dbReference>
<name>A0ABR4IUP1_9EURO</name>
<feature type="signal peptide" evidence="7">
    <location>
        <begin position="1"/>
        <end position="16"/>
    </location>
</feature>
<dbReference type="Gene3D" id="1.20.120.1630">
    <property type="match status" value="1"/>
</dbReference>
<keyword evidence="2 5" id="KW-0812">Transmembrane</keyword>
<sequence>MKFLFLHSLLPLLATAIQDPLAYRSLEPVYTLPEPGNDTSLLDPISSQSDLSQLSKSVQQSAGFKEAFDTNSTWKFSLFAPNNQAFENTTSLETLSRLTFTLAILASTYLIRHTNQDPNPPSPDPPKTNEANQKTRNNDQNKKSDFLMTTGFWFTMARHVNLLTIIGLYHALISILPESQRRAICPNYNTTSVRSDFFTWNTYTVSILVILLNASLLRIAAYTNLGSSFTFHITKPAGLKTTGVYSYIRHPSYTGLFVIGLAMVGLFFRANGLIGCWVSGGVLAKAIEVGFWGWGVLLNPAVFWVRVKEEEEFLGGVFGDEWVRYCARVRRFVPGVL</sequence>
<keyword evidence="10" id="KW-1185">Reference proteome</keyword>
<proteinExistence type="inferred from homology"/>
<dbReference type="Pfam" id="PF04140">
    <property type="entry name" value="ICMT"/>
    <property type="match status" value="1"/>
</dbReference>
<evidence type="ECO:0000313" key="9">
    <source>
        <dbReference type="EMBL" id="KAL2831487.1"/>
    </source>
</evidence>
<evidence type="ECO:0000256" key="7">
    <source>
        <dbReference type="SAM" id="SignalP"/>
    </source>
</evidence>
<keyword evidence="5" id="KW-0489">Methyltransferase</keyword>
<feature type="transmembrane region" description="Helical" evidence="5">
    <location>
        <begin position="152"/>
        <end position="176"/>
    </location>
</feature>
<organism evidence="9 10">
    <name type="scientific">Aspergillus cavernicola</name>
    <dbReference type="NCBI Taxonomy" id="176166"/>
    <lineage>
        <taxon>Eukaryota</taxon>
        <taxon>Fungi</taxon>
        <taxon>Dikarya</taxon>
        <taxon>Ascomycota</taxon>
        <taxon>Pezizomycotina</taxon>
        <taxon>Eurotiomycetes</taxon>
        <taxon>Eurotiomycetidae</taxon>
        <taxon>Eurotiales</taxon>
        <taxon>Aspergillaceae</taxon>
        <taxon>Aspergillus</taxon>
        <taxon>Aspergillus subgen. Nidulantes</taxon>
    </lineage>
</organism>
<evidence type="ECO:0000256" key="4">
    <source>
        <dbReference type="ARBA" id="ARBA00023136"/>
    </source>
</evidence>
<dbReference type="EMBL" id="JBFXLS010000009">
    <property type="protein sequence ID" value="KAL2831487.1"/>
    <property type="molecule type" value="Genomic_DNA"/>
</dbReference>
<dbReference type="PANTHER" id="PTHR12714">
    <property type="entry name" value="PROTEIN-S ISOPRENYLCYSTEINE O-METHYLTRANSFERASE"/>
    <property type="match status" value="1"/>
</dbReference>
<gene>
    <name evidence="9" type="ORF">BDW59DRAFT_157913</name>
</gene>
<feature type="chain" id="PRO_5046106921" description="Protein-S-isoprenylcysteine O-methyltransferase" evidence="7">
    <location>
        <begin position="17"/>
        <end position="337"/>
    </location>
</feature>
<dbReference type="EC" id="2.1.1.100" evidence="5"/>
<evidence type="ECO:0000256" key="1">
    <source>
        <dbReference type="ARBA" id="ARBA00004141"/>
    </source>
</evidence>
<keyword evidence="7" id="KW-0732">Signal</keyword>